<dbReference type="STRING" id="857265.WG78_12560"/>
<dbReference type="Gene3D" id="1.20.1260.10">
    <property type="match status" value="1"/>
</dbReference>
<dbReference type="EMBL" id="LAQT01000009">
    <property type="protein sequence ID" value="KPC52678.1"/>
    <property type="molecule type" value="Genomic_DNA"/>
</dbReference>
<sequence>MQGKQNVIDGLNSLLAAELTSIDQYFLHSEMYHNWGFERLYARIAHEHQDEIGHARRLIARILFLNGTPNVAARTPLRIGNDVPTMLQYDLETEYDVAAALKSVIAIAEQEQDYVTREMLTDLLDDTEVDHAHWLEQQLNLIRVIGLSNYLQSQLGEDSTAA</sequence>
<keyword evidence="3" id="KW-0813">Transport</keyword>
<organism evidence="13 14">
    <name type="scientific">Amantichitinum ursilacus</name>
    <dbReference type="NCBI Taxonomy" id="857265"/>
    <lineage>
        <taxon>Bacteria</taxon>
        <taxon>Pseudomonadati</taxon>
        <taxon>Pseudomonadota</taxon>
        <taxon>Betaproteobacteria</taxon>
        <taxon>Neisseriales</taxon>
        <taxon>Chitinibacteraceae</taxon>
        <taxon>Amantichitinum</taxon>
    </lineage>
</organism>
<keyword evidence="7" id="KW-0406">Ion transport</keyword>
<evidence type="ECO:0000256" key="7">
    <source>
        <dbReference type="ARBA" id="ARBA00023065"/>
    </source>
</evidence>
<dbReference type="GO" id="GO:0008199">
    <property type="term" value="F:ferric iron binding"/>
    <property type="evidence" value="ECO:0007669"/>
    <property type="project" value="InterPro"/>
</dbReference>
<dbReference type="NCBIfam" id="TIGR00754">
    <property type="entry name" value="bfr"/>
    <property type="match status" value="1"/>
</dbReference>
<keyword evidence="5 13" id="KW-0560">Oxidoreductase</keyword>
<keyword evidence="9 10" id="KW-0479">Metal-binding</keyword>
<comment type="caution">
    <text evidence="13">The sequence shown here is derived from an EMBL/GenBank/DDBJ whole genome shotgun (WGS) entry which is preliminary data.</text>
</comment>
<evidence type="ECO:0000256" key="3">
    <source>
        <dbReference type="ARBA" id="ARBA00022448"/>
    </source>
</evidence>
<dbReference type="InterPro" id="IPR002024">
    <property type="entry name" value="Bacterioferritin"/>
</dbReference>
<feature type="binding site" evidence="10">
    <location>
        <position position="128"/>
    </location>
    <ligand>
        <name>Fe cation</name>
        <dbReference type="ChEBI" id="CHEBI:24875"/>
        <label>1</label>
    </ligand>
</feature>
<evidence type="ECO:0000256" key="4">
    <source>
        <dbReference type="ARBA" id="ARBA00022496"/>
    </source>
</evidence>
<evidence type="ECO:0000256" key="1">
    <source>
        <dbReference type="ARBA" id="ARBA00008093"/>
    </source>
</evidence>
<dbReference type="PIRSF" id="PIRSF002560">
    <property type="entry name" value="Bacterioferritin"/>
    <property type="match status" value="1"/>
</dbReference>
<dbReference type="GO" id="GO:0020037">
    <property type="term" value="F:heme binding"/>
    <property type="evidence" value="ECO:0007669"/>
    <property type="project" value="TreeGrafter"/>
</dbReference>
<dbReference type="PANTHER" id="PTHR30295:SF9">
    <property type="entry name" value="BACTERIOFERRITIN"/>
    <property type="match status" value="1"/>
</dbReference>
<dbReference type="InterPro" id="IPR009040">
    <property type="entry name" value="Ferritin-like_diiron"/>
</dbReference>
<evidence type="ECO:0000256" key="5">
    <source>
        <dbReference type="ARBA" id="ARBA00023002"/>
    </source>
</evidence>
<keyword evidence="14" id="KW-1185">Reference proteome</keyword>
<dbReference type="PROSITE" id="PS50905">
    <property type="entry name" value="FERRITIN_LIKE"/>
    <property type="match status" value="1"/>
</dbReference>
<dbReference type="InterPro" id="IPR009078">
    <property type="entry name" value="Ferritin-like_SF"/>
</dbReference>
<feature type="binding site" evidence="10">
    <location>
        <position position="46"/>
    </location>
    <ligand>
        <name>Fe cation</name>
        <dbReference type="ChEBI" id="CHEBI:24875"/>
        <label>3</label>
    </ligand>
</feature>
<evidence type="ECO:0000256" key="8">
    <source>
        <dbReference type="ARBA" id="ARBA00036243"/>
    </source>
</evidence>
<dbReference type="Proteomes" id="UP000037939">
    <property type="component" value="Unassembled WGS sequence"/>
</dbReference>
<evidence type="ECO:0000256" key="6">
    <source>
        <dbReference type="ARBA" id="ARBA00023004"/>
    </source>
</evidence>
<comment type="similarity">
    <text evidence="1 9 11">Belongs to the bacterioferritin family.</text>
</comment>
<feature type="binding site" evidence="10">
    <location>
        <position position="128"/>
    </location>
    <ligand>
        <name>Fe cation</name>
        <dbReference type="ChEBI" id="CHEBI:24875"/>
        <label>2</label>
    </ligand>
</feature>
<feature type="binding site" evidence="10">
    <location>
        <position position="94"/>
    </location>
    <ligand>
        <name>Fe cation</name>
        <dbReference type="ChEBI" id="CHEBI:24875"/>
        <label>2</label>
    </ligand>
</feature>
<evidence type="ECO:0000313" key="13">
    <source>
        <dbReference type="EMBL" id="KPC52678.1"/>
    </source>
</evidence>
<dbReference type="CDD" id="cd00907">
    <property type="entry name" value="Bacterioferritin"/>
    <property type="match status" value="1"/>
</dbReference>
<dbReference type="PATRIC" id="fig|857265.3.peg.2589"/>
<accession>A0A0N0XKU3</accession>
<feature type="binding site" evidence="10">
    <location>
        <position position="51"/>
    </location>
    <ligand>
        <name>Fe cation</name>
        <dbReference type="ChEBI" id="CHEBI:24875"/>
        <label>1</label>
    </ligand>
</feature>
<reference evidence="13 14" key="1">
    <citation type="submission" date="2015-07" db="EMBL/GenBank/DDBJ databases">
        <title>Draft genome sequence of the Amantichitinum ursilacus IGB-41, a new chitin-degrading bacterium.</title>
        <authorList>
            <person name="Kirstahler P."/>
            <person name="Guenther M."/>
            <person name="Grumaz C."/>
            <person name="Rupp S."/>
            <person name="Zibek S."/>
            <person name="Sohn K."/>
        </authorList>
    </citation>
    <scope>NUCLEOTIDE SEQUENCE [LARGE SCALE GENOMIC DNA]</scope>
    <source>
        <strain evidence="13 14">IGB-41</strain>
    </source>
</reference>
<feature type="binding site" evidence="10">
    <location>
        <position position="50"/>
    </location>
    <ligand>
        <name>Fe cation</name>
        <dbReference type="ChEBI" id="CHEBI:24875"/>
        <label>3</label>
    </ligand>
</feature>
<dbReference type="GO" id="GO:0006879">
    <property type="term" value="P:intracellular iron ion homeostasis"/>
    <property type="evidence" value="ECO:0007669"/>
    <property type="project" value="UniProtKB-KW"/>
</dbReference>
<feature type="binding site" evidence="10">
    <location>
        <position position="18"/>
    </location>
    <ligand>
        <name>Fe cation</name>
        <dbReference type="ChEBI" id="CHEBI:24875"/>
        <label>1</label>
    </ligand>
</feature>
<feature type="domain" description="Ferritin-like diiron" evidence="12">
    <location>
        <begin position="1"/>
        <end position="146"/>
    </location>
</feature>
<evidence type="ECO:0000256" key="10">
    <source>
        <dbReference type="PIRSR" id="PIRSR002560-1"/>
    </source>
</evidence>
<name>A0A0N0XKU3_9NEIS</name>
<dbReference type="GO" id="GO:0005829">
    <property type="term" value="C:cytosol"/>
    <property type="evidence" value="ECO:0007669"/>
    <property type="project" value="TreeGrafter"/>
</dbReference>
<evidence type="ECO:0000313" key="14">
    <source>
        <dbReference type="Proteomes" id="UP000037939"/>
    </source>
</evidence>
<dbReference type="InterPro" id="IPR012347">
    <property type="entry name" value="Ferritin-like"/>
</dbReference>
<dbReference type="RefSeq" id="WP_053938153.1">
    <property type="nucleotide sequence ID" value="NZ_LAQT01000009.1"/>
</dbReference>
<keyword evidence="4" id="KW-0410">Iron transport</keyword>
<evidence type="ECO:0000256" key="9">
    <source>
        <dbReference type="PIRNR" id="PIRNR002560"/>
    </source>
</evidence>
<dbReference type="OrthoDB" id="9800505at2"/>
<proteinExistence type="inferred from homology"/>
<dbReference type="GO" id="GO:0004322">
    <property type="term" value="F:ferroxidase activity"/>
    <property type="evidence" value="ECO:0007669"/>
    <property type="project" value="TreeGrafter"/>
</dbReference>
<dbReference type="PRINTS" id="PR00601">
    <property type="entry name" value="BACFERRITIN"/>
</dbReference>
<feature type="binding site" evidence="10">
    <location>
        <position position="131"/>
    </location>
    <ligand>
        <name>Fe cation</name>
        <dbReference type="ChEBI" id="CHEBI:24875"/>
        <label>2</label>
    </ligand>
</feature>
<dbReference type="PROSITE" id="PS00549">
    <property type="entry name" value="BACTERIOFERRITIN"/>
    <property type="match status" value="1"/>
</dbReference>
<evidence type="ECO:0000259" key="12">
    <source>
        <dbReference type="PROSITE" id="PS50905"/>
    </source>
</evidence>
<dbReference type="SUPFAM" id="SSF47240">
    <property type="entry name" value="Ferritin-like"/>
    <property type="match status" value="1"/>
</dbReference>
<keyword evidence="2 9" id="KW-0409">Iron storage</keyword>
<keyword evidence="6 9" id="KW-0408">Iron</keyword>
<comment type="function">
    <text evidence="11">Iron-storage protein.</text>
</comment>
<feature type="binding site" evidence="10">
    <location>
        <position position="51"/>
    </location>
    <ligand>
        <name>Fe cation</name>
        <dbReference type="ChEBI" id="CHEBI:24875"/>
        <label>2</label>
    </ligand>
</feature>
<dbReference type="AlphaFoldDB" id="A0A0N0XKU3"/>
<evidence type="ECO:0000256" key="2">
    <source>
        <dbReference type="ARBA" id="ARBA00022434"/>
    </source>
</evidence>
<dbReference type="PANTHER" id="PTHR30295">
    <property type="entry name" value="BACTERIOFERRITIN"/>
    <property type="match status" value="1"/>
</dbReference>
<protein>
    <recommendedName>
        <fullName evidence="9 11">Bacterioferritin</fullName>
    </recommendedName>
</protein>
<comment type="catalytic activity">
    <reaction evidence="8">
        <text>Fe(2+)(in) = Fe(2+)(out)</text>
        <dbReference type="Rhea" id="RHEA:28486"/>
        <dbReference type="ChEBI" id="CHEBI:29033"/>
    </reaction>
</comment>
<dbReference type="Pfam" id="PF00210">
    <property type="entry name" value="Ferritin"/>
    <property type="match status" value="1"/>
</dbReference>
<dbReference type="GO" id="GO:0006826">
    <property type="term" value="P:iron ion transport"/>
    <property type="evidence" value="ECO:0007669"/>
    <property type="project" value="UniProtKB-KW"/>
</dbReference>
<keyword evidence="11" id="KW-0349">Heme</keyword>
<gene>
    <name evidence="13" type="primary">bfr_2</name>
    <name evidence="13" type="ORF">WG78_12560</name>
</gene>
<evidence type="ECO:0000256" key="11">
    <source>
        <dbReference type="RuleBase" id="RU000623"/>
    </source>
</evidence>
<feature type="binding site" evidence="10">
    <location>
        <position position="54"/>
    </location>
    <ligand>
        <name>Fe cation</name>
        <dbReference type="ChEBI" id="CHEBI:24875"/>
        <label>1</label>
    </ligand>
</feature>
<dbReference type="InterPro" id="IPR008331">
    <property type="entry name" value="Ferritin_DPS_dom"/>
</dbReference>